<dbReference type="SMART" id="SM00431">
    <property type="entry name" value="SCAN"/>
    <property type="match status" value="1"/>
</dbReference>
<dbReference type="PANTHER" id="PTHR45935">
    <property type="entry name" value="PROTEIN ZBED8-RELATED"/>
    <property type="match status" value="1"/>
</dbReference>
<feature type="domain" description="SCAN box" evidence="2">
    <location>
        <begin position="25"/>
        <end position="103"/>
    </location>
</feature>
<name>A0A7M4ESF4_CROPO</name>
<keyword evidence="4" id="KW-1185">Reference proteome</keyword>
<evidence type="ECO:0000259" key="2">
    <source>
        <dbReference type="PROSITE" id="PS50804"/>
    </source>
</evidence>
<dbReference type="Pfam" id="PF02023">
    <property type="entry name" value="SCAN"/>
    <property type="match status" value="1"/>
</dbReference>
<dbReference type="InterPro" id="IPR050916">
    <property type="entry name" value="SCAN-C2H2_zinc_finger"/>
</dbReference>
<dbReference type="InterPro" id="IPR003309">
    <property type="entry name" value="SCAN_dom"/>
</dbReference>
<evidence type="ECO:0000313" key="3">
    <source>
        <dbReference type="Ensembl" id="ENSCPRP00005013889.1"/>
    </source>
</evidence>
<proteinExistence type="predicted"/>
<accession>A0A7M4ESF4</accession>
<protein>
    <recommendedName>
        <fullName evidence="2">SCAN box domain-containing protein</fullName>
    </recommendedName>
</protein>
<dbReference type="Gene3D" id="1.10.4020.10">
    <property type="entry name" value="DNA breaking-rejoining enzymes"/>
    <property type="match status" value="1"/>
</dbReference>
<dbReference type="AlphaFoldDB" id="A0A7M4ESF4"/>
<dbReference type="GeneTree" id="ENSGT00960000189513"/>
<reference evidence="3" key="1">
    <citation type="submission" date="2025-08" db="UniProtKB">
        <authorList>
            <consortium name="Ensembl"/>
        </authorList>
    </citation>
    <scope>IDENTIFICATION</scope>
</reference>
<reference evidence="3" key="2">
    <citation type="submission" date="2025-09" db="UniProtKB">
        <authorList>
            <consortium name="Ensembl"/>
        </authorList>
    </citation>
    <scope>IDENTIFICATION</scope>
</reference>
<organism evidence="3 4">
    <name type="scientific">Crocodylus porosus</name>
    <name type="common">Saltwater crocodile</name>
    <name type="synonym">Estuarine crocodile</name>
    <dbReference type="NCBI Taxonomy" id="8502"/>
    <lineage>
        <taxon>Eukaryota</taxon>
        <taxon>Metazoa</taxon>
        <taxon>Chordata</taxon>
        <taxon>Craniata</taxon>
        <taxon>Vertebrata</taxon>
        <taxon>Euteleostomi</taxon>
        <taxon>Archelosauria</taxon>
        <taxon>Archosauria</taxon>
        <taxon>Crocodylia</taxon>
        <taxon>Longirostres</taxon>
        <taxon>Crocodylidae</taxon>
        <taxon>Crocodylus</taxon>
    </lineage>
</organism>
<evidence type="ECO:0000256" key="1">
    <source>
        <dbReference type="ARBA" id="ARBA00023242"/>
    </source>
</evidence>
<sequence length="146" mass="16601">MPQPLPLPCIFVQETLFEIAPEFYHQQFRARKKAEERWPRLLAQTMRNLLEWWIQPAGKTVAEILGLFTLEQFLEDLDEKTQCWVRKYQPEGVEEALQLAETFTAAKKVGSQVKSHKVAGAPAPVGAWADNAHKKTADGKNITNSI</sequence>
<dbReference type="SUPFAM" id="SSF47353">
    <property type="entry name" value="Retrovirus capsid dimerization domain-like"/>
    <property type="match status" value="1"/>
</dbReference>
<dbReference type="InterPro" id="IPR038269">
    <property type="entry name" value="SCAN_sf"/>
</dbReference>
<evidence type="ECO:0000313" key="4">
    <source>
        <dbReference type="Proteomes" id="UP000594220"/>
    </source>
</evidence>
<dbReference type="Proteomes" id="UP000594220">
    <property type="component" value="Unplaced"/>
</dbReference>
<keyword evidence="1" id="KW-0539">Nucleus</keyword>
<dbReference type="Ensembl" id="ENSCPRT00005016313.1">
    <property type="protein sequence ID" value="ENSCPRP00005013889.1"/>
    <property type="gene ID" value="ENSCPRG00005009800.1"/>
</dbReference>
<dbReference type="PROSITE" id="PS50804">
    <property type="entry name" value="SCAN_BOX"/>
    <property type="match status" value="1"/>
</dbReference>
<dbReference type="PANTHER" id="PTHR45935:SF15">
    <property type="entry name" value="SCAN BOX DOMAIN-CONTAINING PROTEIN"/>
    <property type="match status" value="1"/>
</dbReference>